<dbReference type="InParanoid" id="Q2LQW6"/>
<evidence type="ECO:0000256" key="1">
    <source>
        <dbReference type="ARBA" id="ARBA00023118"/>
    </source>
</evidence>
<feature type="domain" description="CRISPR type III-associated protein" evidence="2">
    <location>
        <begin position="16"/>
        <end position="161"/>
    </location>
</feature>
<dbReference type="Pfam" id="PF03787">
    <property type="entry name" value="RAMPs"/>
    <property type="match status" value="1"/>
</dbReference>
<dbReference type="InterPro" id="IPR007522">
    <property type="entry name" value="CRISPR-assoc_prot_TM1795"/>
</dbReference>
<dbReference type="STRING" id="56780.SYN_02252"/>
<dbReference type="OrthoDB" id="190500at2"/>
<reference evidence="3 4" key="1">
    <citation type="journal article" date="2007" name="Proc. Natl. Acad. Sci. U.S.A.">
        <title>The genome of Syntrophus aciditrophicus: life at the thermodynamic limit of microbial growth.</title>
        <authorList>
            <person name="McInerney M.J."/>
            <person name="Rohlin L."/>
            <person name="Mouttaki H."/>
            <person name="Kim U."/>
            <person name="Krupp R.S."/>
            <person name="Rios-Hernandez L."/>
            <person name="Sieber J."/>
            <person name="Struchtemeyer C.G."/>
            <person name="Bhattacharyya A."/>
            <person name="Campbell J.W."/>
            <person name="Gunsalus R.P."/>
        </authorList>
    </citation>
    <scope>NUCLEOTIDE SEQUENCE [LARGE SCALE GENOMIC DNA]</scope>
    <source>
        <strain evidence="3 4">SB</strain>
    </source>
</reference>
<sequence>MFNISRFKDIESYDYKFEVVTPLFLGGADPQNAEIRSAPIKGALRFWWRALYGSDDIEEMKTKENEIWGSTQSKSQVTIKVIFQDIQTSREKLDKGNFNIYEYLGYGYRVSNNVRSYFKSGSFTIRLTYNKNHHDQIANTISFLIYFGGIGAKARNGFGSLYCSDVQKPLFVQFKKGRIKSFTALSEQSLLFDNFTPKESWKDALAEIGNLYKQARFELKNQGEKRELLAKPFKRDNSRHAKPYFLHVTKLPSGQYKAHILYLPYEYYDEKKRQDYFRLCNKVNEILKK</sequence>
<name>Q2LQW6_SYNAS</name>
<protein>
    <submittedName>
        <fullName evidence="3">Hypothetical cytosolic protein</fullName>
    </submittedName>
</protein>
<dbReference type="eggNOG" id="COG1367">
    <property type="taxonomic scope" value="Bacteria"/>
</dbReference>
<keyword evidence="1" id="KW-0051">Antiviral defense</keyword>
<dbReference type="InterPro" id="IPR005537">
    <property type="entry name" value="RAMP_III_fam"/>
</dbReference>
<proteinExistence type="predicted"/>
<dbReference type="GO" id="GO:0051607">
    <property type="term" value="P:defense response to virus"/>
    <property type="evidence" value="ECO:0007669"/>
    <property type="project" value="UniProtKB-KW"/>
</dbReference>
<dbReference type="Proteomes" id="UP000001933">
    <property type="component" value="Chromosome"/>
</dbReference>
<dbReference type="RefSeq" id="WP_011416506.1">
    <property type="nucleotide sequence ID" value="NC_007759.1"/>
</dbReference>
<dbReference type="HOGENOM" id="CLU_050338_0_0_7"/>
<dbReference type="EMBL" id="CP000252">
    <property type="protein sequence ID" value="ABC76472.1"/>
    <property type="molecule type" value="Genomic_DNA"/>
</dbReference>
<dbReference type="KEGG" id="sat:SYN_02252"/>
<dbReference type="NCBIfam" id="TIGR01894">
    <property type="entry name" value="cas_TM1795_cmr1"/>
    <property type="match status" value="1"/>
</dbReference>
<accession>Q2LQW6</accession>
<keyword evidence="4" id="KW-1185">Reference proteome</keyword>
<evidence type="ECO:0000313" key="3">
    <source>
        <dbReference type="EMBL" id="ABC76472.1"/>
    </source>
</evidence>
<evidence type="ECO:0000313" key="4">
    <source>
        <dbReference type="Proteomes" id="UP000001933"/>
    </source>
</evidence>
<gene>
    <name evidence="3" type="ORF">SYN_02252</name>
</gene>
<evidence type="ECO:0000259" key="2">
    <source>
        <dbReference type="Pfam" id="PF03787"/>
    </source>
</evidence>
<dbReference type="AlphaFoldDB" id="Q2LQW6"/>
<organism evidence="3 4">
    <name type="scientific">Syntrophus aciditrophicus (strain SB)</name>
    <dbReference type="NCBI Taxonomy" id="56780"/>
    <lineage>
        <taxon>Bacteria</taxon>
        <taxon>Pseudomonadati</taxon>
        <taxon>Thermodesulfobacteriota</taxon>
        <taxon>Syntrophia</taxon>
        <taxon>Syntrophales</taxon>
        <taxon>Syntrophaceae</taxon>
        <taxon>Syntrophus</taxon>
    </lineage>
</organism>